<keyword evidence="4" id="KW-1003">Cell membrane</keyword>
<keyword evidence="5 9" id="KW-0812">Transmembrane</keyword>
<feature type="transmembrane region" description="Helical" evidence="9">
    <location>
        <begin position="144"/>
        <end position="165"/>
    </location>
</feature>
<protein>
    <submittedName>
        <fullName evidence="10">4-azaleucine resistance transporter AzlC</fullName>
    </submittedName>
</protein>
<dbReference type="Pfam" id="PF03591">
    <property type="entry name" value="AzlC"/>
    <property type="match status" value="1"/>
</dbReference>
<evidence type="ECO:0000256" key="1">
    <source>
        <dbReference type="ARBA" id="ARBA00004651"/>
    </source>
</evidence>
<reference evidence="10 11" key="1">
    <citation type="submission" date="2018-06" db="EMBL/GenBank/DDBJ databases">
        <title>Genomic Encyclopedia of Type Strains, Phase III (KMG-III): the genomes of soil and plant-associated and newly described type strains.</title>
        <authorList>
            <person name="Whitman W."/>
        </authorList>
    </citation>
    <scope>NUCLEOTIDE SEQUENCE [LARGE SCALE GENOMIC DNA]</scope>
    <source>
        <strain evidence="10 11">CGMCC 4.7090</strain>
    </source>
</reference>
<dbReference type="AlphaFoldDB" id="A0A327ZLY0"/>
<dbReference type="GO" id="GO:0005886">
    <property type="term" value="C:plasma membrane"/>
    <property type="evidence" value="ECO:0007669"/>
    <property type="project" value="UniProtKB-SubCell"/>
</dbReference>
<gene>
    <name evidence="10" type="ORF">B0I29_101256</name>
</gene>
<evidence type="ECO:0000256" key="5">
    <source>
        <dbReference type="ARBA" id="ARBA00022692"/>
    </source>
</evidence>
<evidence type="ECO:0000256" key="6">
    <source>
        <dbReference type="ARBA" id="ARBA00022989"/>
    </source>
</evidence>
<name>A0A327ZLY0_9ACTN</name>
<dbReference type="GO" id="GO:1903785">
    <property type="term" value="P:L-valine transmembrane transport"/>
    <property type="evidence" value="ECO:0007669"/>
    <property type="project" value="TreeGrafter"/>
</dbReference>
<feature type="transmembrane region" description="Helical" evidence="9">
    <location>
        <begin position="30"/>
        <end position="49"/>
    </location>
</feature>
<evidence type="ECO:0000313" key="11">
    <source>
        <dbReference type="Proteomes" id="UP000249341"/>
    </source>
</evidence>
<dbReference type="InterPro" id="IPR011606">
    <property type="entry name" value="Brnchd-chn_aa_trnsp_permease"/>
</dbReference>
<keyword evidence="11" id="KW-1185">Reference proteome</keyword>
<organism evidence="10 11">
    <name type="scientific">Actinoplanes lutulentus</name>
    <dbReference type="NCBI Taxonomy" id="1287878"/>
    <lineage>
        <taxon>Bacteria</taxon>
        <taxon>Bacillati</taxon>
        <taxon>Actinomycetota</taxon>
        <taxon>Actinomycetes</taxon>
        <taxon>Micromonosporales</taxon>
        <taxon>Micromonosporaceae</taxon>
        <taxon>Actinoplanes</taxon>
    </lineage>
</organism>
<keyword evidence="3" id="KW-0813">Transport</keyword>
<evidence type="ECO:0000256" key="4">
    <source>
        <dbReference type="ARBA" id="ARBA00022475"/>
    </source>
</evidence>
<comment type="caution">
    <text evidence="10">The sequence shown here is derived from an EMBL/GenBank/DDBJ whole genome shotgun (WGS) entry which is preliminary data.</text>
</comment>
<feature type="compositionally biased region" description="Low complexity" evidence="8">
    <location>
        <begin position="256"/>
        <end position="294"/>
    </location>
</feature>
<dbReference type="PANTHER" id="PTHR34979:SF1">
    <property type="entry name" value="INNER MEMBRANE PROTEIN YGAZ"/>
    <property type="match status" value="1"/>
</dbReference>
<feature type="transmembrane region" description="Helical" evidence="9">
    <location>
        <begin position="171"/>
        <end position="190"/>
    </location>
</feature>
<evidence type="ECO:0000256" key="7">
    <source>
        <dbReference type="ARBA" id="ARBA00023136"/>
    </source>
</evidence>
<dbReference type="Proteomes" id="UP000249341">
    <property type="component" value="Unassembled WGS sequence"/>
</dbReference>
<sequence>MTARGAESAGVGTVEGVETARQRFTGGMRVGAGLAVAAFVLAITFGATAKDQGWSALAAIGASVLIFSGSAQFTLLAALAGSGGAGPAVGAALLINGRFLPMGLAVGPSLSGGRFRRALQGQAVVDGSWVAAHLGGGRFDRWRMFGATIVQWPAWVAGTAIGVVGAPSADLVERLGLDVVFPAFFLVLLLDEMKPREARPARIALAALIGAVVAAALLWWVPAGIALLGATVGALAGLRTRTPAPNPPAEQPPAQQPTIAQPTIAQPTIAQPTIAQPPGAPAPGVQAPGEEARG</sequence>
<comment type="subcellular location">
    <subcellularLocation>
        <location evidence="1">Cell membrane</location>
        <topology evidence="1">Multi-pass membrane protein</topology>
    </subcellularLocation>
</comment>
<dbReference type="EMBL" id="QLMJ01000001">
    <property type="protein sequence ID" value="RAK43126.1"/>
    <property type="molecule type" value="Genomic_DNA"/>
</dbReference>
<proteinExistence type="inferred from homology"/>
<evidence type="ECO:0000256" key="2">
    <source>
        <dbReference type="ARBA" id="ARBA00010735"/>
    </source>
</evidence>
<evidence type="ECO:0000256" key="8">
    <source>
        <dbReference type="SAM" id="MobiDB-lite"/>
    </source>
</evidence>
<evidence type="ECO:0000313" key="10">
    <source>
        <dbReference type="EMBL" id="RAK43126.1"/>
    </source>
</evidence>
<evidence type="ECO:0000256" key="3">
    <source>
        <dbReference type="ARBA" id="ARBA00022448"/>
    </source>
</evidence>
<accession>A0A327ZLY0</accession>
<evidence type="ECO:0000256" key="9">
    <source>
        <dbReference type="SAM" id="Phobius"/>
    </source>
</evidence>
<feature type="region of interest" description="Disordered" evidence="8">
    <location>
        <begin position="239"/>
        <end position="294"/>
    </location>
</feature>
<keyword evidence="7 9" id="KW-0472">Membrane</keyword>
<feature type="transmembrane region" description="Helical" evidence="9">
    <location>
        <begin position="202"/>
        <end position="221"/>
    </location>
</feature>
<feature type="compositionally biased region" description="Pro residues" evidence="8">
    <location>
        <begin position="244"/>
        <end position="255"/>
    </location>
</feature>
<keyword evidence="6 9" id="KW-1133">Transmembrane helix</keyword>
<comment type="similarity">
    <text evidence="2">Belongs to the AzlC family.</text>
</comment>
<dbReference type="PANTHER" id="PTHR34979">
    <property type="entry name" value="INNER MEMBRANE PROTEIN YGAZ"/>
    <property type="match status" value="1"/>
</dbReference>